<dbReference type="AlphaFoldDB" id="A0A379F6D0"/>
<name>A0A379F6D0_PROVU</name>
<dbReference type="RefSeq" id="WP_036932706.1">
    <property type="nucleotide sequence ID" value="NZ_CABMNT010000002.1"/>
</dbReference>
<dbReference type="OrthoDB" id="6271006at2"/>
<protein>
    <submittedName>
        <fullName evidence="1">Uncharacterized protein</fullName>
    </submittedName>
</protein>
<proteinExistence type="predicted"/>
<gene>
    <name evidence="1" type="ORF">NCTC10376_00969</name>
</gene>
<reference evidence="1 2" key="1">
    <citation type="submission" date="2018-06" db="EMBL/GenBank/DDBJ databases">
        <authorList>
            <consortium name="Pathogen Informatics"/>
            <person name="Doyle S."/>
        </authorList>
    </citation>
    <scope>NUCLEOTIDE SEQUENCE [LARGE SCALE GENOMIC DNA]</scope>
    <source>
        <strain evidence="1 2">NCTC10376</strain>
    </source>
</reference>
<organism evidence="1 2">
    <name type="scientific">Proteus vulgaris</name>
    <dbReference type="NCBI Taxonomy" id="585"/>
    <lineage>
        <taxon>Bacteria</taxon>
        <taxon>Pseudomonadati</taxon>
        <taxon>Pseudomonadota</taxon>
        <taxon>Gammaproteobacteria</taxon>
        <taxon>Enterobacterales</taxon>
        <taxon>Morganellaceae</taxon>
        <taxon>Proteus</taxon>
    </lineage>
</organism>
<evidence type="ECO:0000313" key="2">
    <source>
        <dbReference type="Proteomes" id="UP000254331"/>
    </source>
</evidence>
<evidence type="ECO:0000313" key="1">
    <source>
        <dbReference type="EMBL" id="SUC15131.1"/>
    </source>
</evidence>
<sequence length="152" mass="17824">MSFFNEIQQKMGTTPFFSNMGKGNFDDKKIIYFHSIQACFESPLNVVWLPTSPTQDDPFYIKQEYPKDLVEMRLLVSKAVIESLKAFPVPDNQFQFDAHNFKIAARNAICYAFRQYLTEKYFNYGDNWENIIQIYCQGHFPIGFCKKTLVVI</sequence>
<accession>A0A379F6D0</accession>
<dbReference type="EMBL" id="UGTW01000001">
    <property type="protein sequence ID" value="SUC15131.1"/>
    <property type="molecule type" value="Genomic_DNA"/>
</dbReference>
<dbReference type="Proteomes" id="UP000254331">
    <property type="component" value="Unassembled WGS sequence"/>
</dbReference>